<evidence type="ECO:0000313" key="3">
    <source>
        <dbReference type="Proteomes" id="UP000013063"/>
    </source>
</evidence>
<dbReference type="Pfam" id="PF12697">
    <property type="entry name" value="Abhydrolase_6"/>
    <property type="match status" value="1"/>
</dbReference>
<evidence type="ECO:0000259" key="1">
    <source>
        <dbReference type="Pfam" id="PF12697"/>
    </source>
</evidence>
<protein>
    <recommendedName>
        <fullName evidence="1">AB hydrolase-1 domain-containing protein</fullName>
    </recommendedName>
</protein>
<evidence type="ECO:0000313" key="2">
    <source>
        <dbReference type="EMBL" id="ENZ78104.1"/>
    </source>
</evidence>
<proteinExistence type="predicted"/>
<feature type="domain" description="AB hydrolase-1" evidence="1">
    <location>
        <begin position="10"/>
        <end position="223"/>
    </location>
</feature>
<dbReference type="RefSeq" id="WP_004624783.1">
    <property type="nucleotide sequence ID" value="NZ_APMP01000047.1"/>
</dbReference>
<reference evidence="2 3" key="1">
    <citation type="journal article" date="2013" name="Genome Announc.">
        <title>Draft Genome Sequence for Caulobacter sp. Strain OR37, a Bacterium Tolerant to Heavy Metals.</title>
        <authorList>
            <person name="Utturkar S.M."/>
            <person name="Bollmann A."/>
            <person name="Brzoska R.M."/>
            <person name="Klingeman D.M."/>
            <person name="Epstein S.E."/>
            <person name="Palumbo A.V."/>
            <person name="Brown S.D."/>
        </authorList>
    </citation>
    <scope>NUCLEOTIDE SEQUENCE [LARGE SCALE GENOMIC DNA]</scope>
    <source>
        <strain evidence="2 3">OR37</strain>
    </source>
</reference>
<name>R0E7J7_CAUVI</name>
<dbReference type="OrthoDB" id="9814966at2"/>
<dbReference type="AlphaFoldDB" id="R0E7J7"/>
<dbReference type="InterPro" id="IPR000073">
    <property type="entry name" value="AB_hydrolase_1"/>
</dbReference>
<dbReference type="SUPFAM" id="SSF53474">
    <property type="entry name" value="alpha/beta-Hydrolases"/>
    <property type="match status" value="1"/>
</dbReference>
<dbReference type="eggNOG" id="COG0596">
    <property type="taxonomic scope" value="Bacteria"/>
</dbReference>
<comment type="caution">
    <text evidence="2">The sequence shown here is derived from an EMBL/GenBank/DDBJ whole genome shotgun (WGS) entry which is preliminary data.</text>
</comment>
<dbReference type="InterPro" id="IPR029058">
    <property type="entry name" value="AB_hydrolase_fold"/>
</dbReference>
<dbReference type="EMBL" id="APMP01000047">
    <property type="protein sequence ID" value="ENZ78104.1"/>
    <property type="molecule type" value="Genomic_DNA"/>
</dbReference>
<sequence precursor="true">MSYASRSRRFVFVHGAWHGGWCWATVRQLADDRGHRTWAPTLSGMAIDEPCAHVDLDAHIEDVHNLIIREDIRDVTLVGHSYGGLVITGVADRVPDRIERIVYLDAFVGANGRSFADLAPIHDIEALVVEDRIAPMIPIEKLGSFDREMAVILASRLVGQPWRTFAQSLHFSARALNRLPRAYIRTSDLIPEQAEHAMALGIEMIDARPAGHDAMLTEPAKIAMLLEQIEGLPVHRAEE</sequence>
<dbReference type="Gene3D" id="3.40.50.1820">
    <property type="entry name" value="alpha/beta hydrolase"/>
    <property type="match status" value="1"/>
</dbReference>
<gene>
    <name evidence="2" type="ORF">OR37_04076</name>
</gene>
<accession>R0E7J7</accession>
<dbReference type="STRING" id="1292034.OR37_04076"/>
<dbReference type="Proteomes" id="UP000013063">
    <property type="component" value="Unassembled WGS sequence"/>
</dbReference>
<keyword evidence="3" id="KW-1185">Reference proteome</keyword>
<dbReference type="PANTHER" id="PTHR37017:SF11">
    <property type="entry name" value="ESTERASE_LIPASE_THIOESTERASE DOMAIN-CONTAINING PROTEIN"/>
    <property type="match status" value="1"/>
</dbReference>
<dbReference type="PANTHER" id="PTHR37017">
    <property type="entry name" value="AB HYDROLASE-1 DOMAIN-CONTAINING PROTEIN-RELATED"/>
    <property type="match status" value="1"/>
</dbReference>
<organism evidence="2 3">
    <name type="scientific">Caulobacter vibrioides OR37</name>
    <dbReference type="NCBI Taxonomy" id="1292034"/>
    <lineage>
        <taxon>Bacteria</taxon>
        <taxon>Pseudomonadati</taxon>
        <taxon>Pseudomonadota</taxon>
        <taxon>Alphaproteobacteria</taxon>
        <taxon>Caulobacterales</taxon>
        <taxon>Caulobacteraceae</taxon>
        <taxon>Caulobacter</taxon>
    </lineage>
</organism>
<dbReference type="InterPro" id="IPR052897">
    <property type="entry name" value="Sec-Metab_Biosynth_Hydrolase"/>
</dbReference>